<feature type="transmembrane region" description="Helical" evidence="5">
    <location>
        <begin position="78"/>
        <end position="100"/>
    </location>
</feature>
<evidence type="ECO:0000313" key="6">
    <source>
        <dbReference type="EMBL" id="MBW6395553.1"/>
    </source>
</evidence>
<feature type="transmembrane region" description="Helical" evidence="5">
    <location>
        <begin position="12"/>
        <end position="33"/>
    </location>
</feature>
<organism evidence="6 7">
    <name type="scientific">Thermus brevis</name>
    <dbReference type="NCBI Taxonomy" id="2862456"/>
    <lineage>
        <taxon>Bacteria</taxon>
        <taxon>Thermotogati</taxon>
        <taxon>Deinococcota</taxon>
        <taxon>Deinococci</taxon>
        <taxon>Thermales</taxon>
        <taxon>Thermaceae</taxon>
        <taxon>Thermus</taxon>
    </lineage>
</organism>
<evidence type="ECO:0000313" key="7">
    <source>
        <dbReference type="Proteomes" id="UP000724268"/>
    </source>
</evidence>
<keyword evidence="3 5" id="KW-1133">Transmembrane helix</keyword>
<proteinExistence type="predicted"/>
<sequence>MSEVLADLSERFGRFFLDSWPVKLAGAFLLWAFGPWKEAYGVLVALVVLDTLTGIWASLREGRSVRSGIMKVKSLGKLFLYFAALLLAALVDKGLGLGAVDLTLGLLIATEALSVLENLQRIAPAHPLWERLRGLIRR</sequence>
<evidence type="ECO:0000256" key="4">
    <source>
        <dbReference type="ARBA" id="ARBA00023136"/>
    </source>
</evidence>
<comment type="caution">
    <text evidence="6">The sequence shown here is derived from an EMBL/GenBank/DDBJ whole genome shotgun (WGS) entry which is preliminary data.</text>
</comment>
<evidence type="ECO:0000256" key="5">
    <source>
        <dbReference type="SAM" id="Phobius"/>
    </source>
</evidence>
<evidence type="ECO:0000256" key="2">
    <source>
        <dbReference type="ARBA" id="ARBA00022692"/>
    </source>
</evidence>
<name>A0ABS6ZZU4_9DEIN</name>
<protein>
    <submittedName>
        <fullName evidence="6">Phage holin family protein</fullName>
    </submittedName>
</protein>
<evidence type="ECO:0000256" key="1">
    <source>
        <dbReference type="ARBA" id="ARBA00004141"/>
    </source>
</evidence>
<evidence type="ECO:0000256" key="3">
    <source>
        <dbReference type="ARBA" id="ARBA00022989"/>
    </source>
</evidence>
<dbReference type="Proteomes" id="UP000724268">
    <property type="component" value="Unassembled WGS sequence"/>
</dbReference>
<reference evidence="6 7" key="1">
    <citation type="submission" date="2021-07" db="EMBL/GenBank/DDBJ databases">
        <title>Thermus aquaticus gen. n. and sp. n., a nonsporulating extreme thermophile.</title>
        <authorList>
            <person name="Hu C.-J."/>
            <person name="Li W.-J."/>
            <person name="Xian W.-D."/>
        </authorList>
    </citation>
    <scope>NUCLEOTIDE SEQUENCE [LARGE SCALE GENOMIC DNA]</scope>
    <source>
        <strain evidence="6 7">SYSU G05001</strain>
    </source>
</reference>
<dbReference type="EMBL" id="JAHXRS010000019">
    <property type="protein sequence ID" value="MBW6395553.1"/>
    <property type="molecule type" value="Genomic_DNA"/>
</dbReference>
<keyword evidence="2 5" id="KW-0812">Transmembrane</keyword>
<dbReference type="InterPro" id="IPR006480">
    <property type="entry name" value="Phage_holin_4_1"/>
</dbReference>
<comment type="subcellular location">
    <subcellularLocation>
        <location evidence="1">Membrane</location>
        <topology evidence="1">Multi-pass membrane protein</topology>
    </subcellularLocation>
</comment>
<dbReference type="Pfam" id="PF05105">
    <property type="entry name" value="Phage_holin_4_1"/>
    <property type="match status" value="1"/>
</dbReference>
<gene>
    <name evidence="6" type="ORF">KZX47_10370</name>
</gene>
<keyword evidence="7" id="KW-1185">Reference proteome</keyword>
<keyword evidence="4 5" id="KW-0472">Membrane</keyword>
<dbReference type="RefSeq" id="WP_219760034.1">
    <property type="nucleotide sequence ID" value="NZ_JAHXRS010000019.1"/>
</dbReference>
<accession>A0ABS6ZZU4</accession>
<feature type="transmembrane region" description="Helical" evidence="5">
    <location>
        <begin position="39"/>
        <end position="57"/>
    </location>
</feature>